<dbReference type="Pfam" id="PF01636">
    <property type="entry name" value="APH"/>
    <property type="match status" value="1"/>
</dbReference>
<dbReference type="GO" id="GO:0016301">
    <property type="term" value="F:kinase activity"/>
    <property type="evidence" value="ECO:0007669"/>
    <property type="project" value="UniProtKB-KW"/>
</dbReference>
<dbReference type="InterPro" id="IPR011009">
    <property type="entry name" value="Kinase-like_dom_sf"/>
</dbReference>
<protein>
    <submittedName>
        <fullName evidence="2">Kinase-like protein</fullName>
    </submittedName>
</protein>
<proteinExistence type="predicted"/>
<dbReference type="EMBL" id="ML996574">
    <property type="protein sequence ID" value="KAF2757104.1"/>
    <property type="molecule type" value="Genomic_DNA"/>
</dbReference>
<dbReference type="Gene3D" id="3.30.200.150">
    <property type="match status" value="1"/>
</dbReference>
<dbReference type="PANTHER" id="PTHR21310">
    <property type="entry name" value="AMINOGLYCOSIDE PHOSPHOTRANSFERASE-RELATED-RELATED"/>
    <property type="match status" value="1"/>
</dbReference>
<evidence type="ECO:0000259" key="1">
    <source>
        <dbReference type="Pfam" id="PF01636"/>
    </source>
</evidence>
<name>A0A6A6W4Y8_9PEZI</name>
<feature type="domain" description="Aminoglycoside phosphotransferase" evidence="1">
    <location>
        <begin position="42"/>
        <end position="223"/>
    </location>
</feature>
<dbReference type="InterPro" id="IPR002575">
    <property type="entry name" value="Aminoglycoside_PTrfase"/>
</dbReference>
<organism evidence="2 3">
    <name type="scientific">Pseudovirgaria hyperparasitica</name>
    <dbReference type="NCBI Taxonomy" id="470096"/>
    <lineage>
        <taxon>Eukaryota</taxon>
        <taxon>Fungi</taxon>
        <taxon>Dikarya</taxon>
        <taxon>Ascomycota</taxon>
        <taxon>Pezizomycotina</taxon>
        <taxon>Dothideomycetes</taxon>
        <taxon>Dothideomycetes incertae sedis</taxon>
        <taxon>Acrospermales</taxon>
        <taxon>Acrospermaceae</taxon>
        <taxon>Pseudovirgaria</taxon>
    </lineage>
</organism>
<evidence type="ECO:0000313" key="3">
    <source>
        <dbReference type="Proteomes" id="UP000799437"/>
    </source>
</evidence>
<evidence type="ECO:0000313" key="2">
    <source>
        <dbReference type="EMBL" id="KAF2757104.1"/>
    </source>
</evidence>
<dbReference type="Proteomes" id="UP000799437">
    <property type="component" value="Unassembled WGS sequence"/>
</dbReference>
<dbReference type="CDD" id="cd05120">
    <property type="entry name" value="APH_ChoK_like"/>
    <property type="match status" value="1"/>
</dbReference>
<keyword evidence="3" id="KW-1185">Reference proteome</keyword>
<keyword evidence="2" id="KW-0418">Kinase</keyword>
<accession>A0A6A6W4Y8</accession>
<dbReference type="AlphaFoldDB" id="A0A6A6W4Y8"/>
<sequence>MLALAQDEGHDAVGGQKSSILHAIQDRTVTLYSGSVVLKKGRRLKLDEKYALEFAAHINLPVPQVYNAQKDSGEGETSLWMEYIHGDRLDLVWPSMTECEKDHICNQLREILETMRSAPSTNRRIGSCSDGSARDLRQYSDYSGGPFLDEASFNLFYCDLVQTTPSPVLEALHQQLRTDHRIVFSHCDLSQHNILVKNGKITGLLDWEYAGWYPEHWEYIKLFDRPSKHVDWKNRARQIFPQSYSLELVCHQAITRWQRP</sequence>
<dbReference type="GeneID" id="54489325"/>
<dbReference type="InterPro" id="IPR051678">
    <property type="entry name" value="AGP_Transferase"/>
</dbReference>
<dbReference type="RefSeq" id="XP_033599555.1">
    <property type="nucleotide sequence ID" value="XM_033748271.1"/>
</dbReference>
<dbReference type="OrthoDB" id="2906425at2759"/>
<dbReference type="Gene3D" id="3.90.1200.10">
    <property type="match status" value="1"/>
</dbReference>
<gene>
    <name evidence="2" type="ORF">EJ05DRAFT_511842</name>
</gene>
<dbReference type="PANTHER" id="PTHR21310:SF58">
    <property type="entry name" value="AMINOGLYCOSIDE PHOSPHOTRANSFERASE DOMAIN-CONTAINING PROTEIN"/>
    <property type="match status" value="1"/>
</dbReference>
<keyword evidence="2" id="KW-0808">Transferase</keyword>
<reference evidence="2" key="1">
    <citation type="journal article" date="2020" name="Stud. Mycol.">
        <title>101 Dothideomycetes genomes: a test case for predicting lifestyles and emergence of pathogens.</title>
        <authorList>
            <person name="Haridas S."/>
            <person name="Albert R."/>
            <person name="Binder M."/>
            <person name="Bloem J."/>
            <person name="Labutti K."/>
            <person name="Salamov A."/>
            <person name="Andreopoulos B."/>
            <person name="Baker S."/>
            <person name="Barry K."/>
            <person name="Bills G."/>
            <person name="Bluhm B."/>
            <person name="Cannon C."/>
            <person name="Castanera R."/>
            <person name="Culley D."/>
            <person name="Daum C."/>
            <person name="Ezra D."/>
            <person name="Gonzalez J."/>
            <person name="Henrissat B."/>
            <person name="Kuo A."/>
            <person name="Liang C."/>
            <person name="Lipzen A."/>
            <person name="Lutzoni F."/>
            <person name="Magnuson J."/>
            <person name="Mondo S."/>
            <person name="Nolan M."/>
            <person name="Ohm R."/>
            <person name="Pangilinan J."/>
            <person name="Park H.-J."/>
            <person name="Ramirez L."/>
            <person name="Alfaro M."/>
            <person name="Sun H."/>
            <person name="Tritt A."/>
            <person name="Yoshinaga Y."/>
            <person name="Zwiers L.-H."/>
            <person name="Turgeon B."/>
            <person name="Goodwin S."/>
            <person name="Spatafora J."/>
            <person name="Crous P."/>
            <person name="Grigoriev I."/>
        </authorList>
    </citation>
    <scope>NUCLEOTIDE SEQUENCE</scope>
    <source>
        <strain evidence="2">CBS 121739</strain>
    </source>
</reference>
<dbReference type="SUPFAM" id="SSF56112">
    <property type="entry name" value="Protein kinase-like (PK-like)"/>
    <property type="match status" value="1"/>
</dbReference>